<protein>
    <submittedName>
        <fullName evidence="2">IS1595 family transposase</fullName>
    </submittedName>
</protein>
<reference evidence="2" key="1">
    <citation type="journal article" date="2021" name="PeerJ">
        <title>Extensive microbial diversity within the chicken gut microbiome revealed by metagenomics and culture.</title>
        <authorList>
            <person name="Gilroy R."/>
            <person name="Ravi A."/>
            <person name="Getino M."/>
            <person name="Pursley I."/>
            <person name="Horton D.L."/>
            <person name="Alikhan N.F."/>
            <person name="Baker D."/>
            <person name="Gharbi K."/>
            <person name="Hall N."/>
            <person name="Watson M."/>
            <person name="Adriaenssens E.M."/>
            <person name="Foster-Nyarko E."/>
            <person name="Jarju S."/>
            <person name="Secka A."/>
            <person name="Antonio M."/>
            <person name="Oren A."/>
            <person name="Chaudhuri R.R."/>
            <person name="La Ragione R."/>
            <person name="Hildebrand F."/>
            <person name="Pallen M.J."/>
        </authorList>
    </citation>
    <scope>NUCLEOTIDE SEQUENCE</scope>
    <source>
        <strain evidence="2">ChiGjej2B2-7701</strain>
    </source>
</reference>
<sequence>MDGGSLDLRSFVDGLSDEGLAELRDAVAARLCREKYGADTLEGLLSKWGRAPRCPSCGCESVWLDGVSGAGRSRYRCPDCGLRYSALSGTIFANAKLPLHKIMKMVEVMCRNASLRLIELTCEVSHSTAFLWRYKVFSTVSGWQEKVVLSGRVWIDEMYFSDTRVERGAGEGRRRGLSKDKVCVVVAIDSGGRALAAVSENGKPSTKRINRALEKHIEEGSTVVHDCEKAHNALVKKLRLVDERYKANTADPVYLEQMELVNHLCSWIRRYVERFACMKSENLQSYLDWFIYLHRVRRDEEKWPVEERMVRHLALSDGVYLRKW</sequence>
<dbReference type="InterPro" id="IPR024445">
    <property type="entry name" value="Tnp_ISXO2-like"/>
</dbReference>
<dbReference type="Pfam" id="PF12762">
    <property type="entry name" value="DDE_Tnp_IS1595"/>
    <property type="match status" value="1"/>
</dbReference>
<dbReference type="Proteomes" id="UP000746751">
    <property type="component" value="Unassembled WGS sequence"/>
</dbReference>
<dbReference type="EMBL" id="DYVF01000053">
    <property type="protein sequence ID" value="HJG31561.1"/>
    <property type="molecule type" value="Genomic_DNA"/>
</dbReference>
<gene>
    <name evidence="2" type="ORF">K8U80_09245</name>
</gene>
<reference evidence="2" key="2">
    <citation type="submission" date="2021-09" db="EMBL/GenBank/DDBJ databases">
        <authorList>
            <person name="Gilroy R."/>
        </authorList>
    </citation>
    <scope>NUCLEOTIDE SEQUENCE</scope>
    <source>
        <strain evidence="2">ChiGjej2B2-7701</strain>
    </source>
</reference>
<feature type="domain" description="ISXO2-like transposase" evidence="1">
    <location>
        <begin position="148"/>
        <end position="295"/>
    </location>
</feature>
<name>A0A921IQV3_9ACTN</name>
<evidence type="ECO:0000313" key="2">
    <source>
        <dbReference type="EMBL" id="HJG31561.1"/>
    </source>
</evidence>
<evidence type="ECO:0000259" key="1">
    <source>
        <dbReference type="SMART" id="SM01126"/>
    </source>
</evidence>
<evidence type="ECO:0000313" key="3">
    <source>
        <dbReference type="Proteomes" id="UP000746751"/>
    </source>
</evidence>
<dbReference type="NCBIfam" id="NF033547">
    <property type="entry name" value="transpos_IS1595"/>
    <property type="match status" value="1"/>
</dbReference>
<dbReference type="SMART" id="SM01126">
    <property type="entry name" value="DDE_Tnp_IS1595"/>
    <property type="match status" value="1"/>
</dbReference>
<organism evidence="2 3">
    <name type="scientific">Collinsella ihumii</name>
    <dbReference type="NCBI Taxonomy" id="1720204"/>
    <lineage>
        <taxon>Bacteria</taxon>
        <taxon>Bacillati</taxon>
        <taxon>Actinomycetota</taxon>
        <taxon>Coriobacteriia</taxon>
        <taxon>Coriobacteriales</taxon>
        <taxon>Coriobacteriaceae</taxon>
        <taxon>Collinsella</taxon>
    </lineage>
</organism>
<comment type="caution">
    <text evidence="2">The sequence shown here is derived from an EMBL/GenBank/DDBJ whole genome shotgun (WGS) entry which is preliminary data.</text>
</comment>
<dbReference type="AlphaFoldDB" id="A0A921IQV3"/>
<accession>A0A921IQV3</accession>
<proteinExistence type="predicted"/>